<dbReference type="EMBL" id="FMHT01000003">
    <property type="protein sequence ID" value="SCL13914.1"/>
    <property type="molecule type" value="Genomic_DNA"/>
</dbReference>
<dbReference type="Proteomes" id="UP000199699">
    <property type="component" value="Unassembled WGS sequence"/>
</dbReference>
<evidence type="ECO:0000313" key="2">
    <source>
        <dbReference type="EMBL" id="SCL13914.1"/>
    </source>
</evidence>
<evidence type="ECO:0000313" key="3">
    <source>
        <dbReference type="Proteomes" id="UP000199699"/>
    </source>
</evidence>
<accession>A0A1C6RA90</accession>
<reference evidence="2 3" key="1">
    <citation type="submission" date="2016-06" db="EMBL/GenBank/DDBJ databases">
        <authorList>
            <person name="Kjaerup R.B."/>
            <person name="Dalgaard T.S."/>
            <person name="Juul-Madsen H.R."/>
        </authorList>
    </citation>
    <scope>NUCLEOTIDE SEQUENCE [LARGE SCALE GENOMIC DNA]</scope>
    <source>
        <strain evidence="2 3">DSM 43818</strain>
    </source>
</reference>
<keyword evidence="1" id="KW-0472">Membrane</keyword>
<proteinExistence type="predicted"/>
<gene>
    <name evidence="2" type="ORF">GA0070616_0274</name>
</gene>
<feature type="transmembrane region" description="Helical" evidence="1">
    <location>
        <begin position="54"/>
        <end position="72"/>
    </location>
</feature>
<name>A0A1C6RA90_9ACTN</name>
<evidence type="ECO:0000256" key="1">
    <source>
        <dbReference type="SAM" id="Phobius"/>
    </source>
</evidence>
<protein>
    <submittedName>
        <fullName evidence="2">Uncharacterized protein</fullName>
    </submittedName>
</protein>
<sequence>MTPVTTDDAALVAVDILLASAAVALIGLAAWLVIKSRHAPTGRLFGRTVHHPRLWAAGAACMGFYVLLWLGNLTEVTPSAWHTASRWIGAALFLAALALMASRSVLEHRARRRHGREQHTRP</sequence>
<keyword evidence="1" id="KW-0812">Transmembrane</keyword>
<feature type="transmembrane region" description="Helical" evidence="1">
    <location>
        <begin position="12"/>
        <end position="34"/>
    </location>
</feature>
<dbReference type="AlphaFoldDB" id="A0A1C6RA90"/>
<keyword evidence="1" id="KW-1133">Transmembrane helix</keyword>
<organism evidence="2 3">
    <name type="scientific">Micromonospora nigra</name>
    <dbReference type="NCBI Taxonomy" id="145857"/>
    <lineage>
        <taxon>Bacteria</taxon>
        <taxon>Bacillati</taxon>
        <taxon>Actinomycetota</taxon>
        <taxon>Actinomycetes</taxon>
        <taxon>Micromonosporales</taxon>
        <taxon>Micromonosporaceae</taxon>
        <taxon>Micromonospora</taxon>
    </lineage>
</organism>
<keyword evidence="3" id="KW-1185">Reference proteome</keyword>
<feature type="transmembrane region" description="Helical" evidence="1">
    <location>
        <begin position="84"/>
        <end position="106"/>
    </location>
</feature>